<name>A0ACC6PUS3_9ACTN</name>
<sequence length="316" mass="33876">MRTLTSSLINRQDGLATSRQLTDLGWSRSTIAHRCSKGGPWQRVLPRVILLQTGAPSPRQRLRTALLYAGEGALLTGAAALTLYGVRGLGPPAKAPPVDVLVPAGRNPRSRAYVRIHRTRNEVRRLPVEGLPCAHLARAVIDAIPTLGDGRAVTALLAEVVQRGRCTLDDLMSTLKSVHRGSDPRITPTIEGLTAGIRSVAEADARRVLAAAAIASPVWNHNLYLRDGTFLARPDAYWPAAGLVLEIDSREWHLSPDAWEHTMTRRNRMTQHGLTVLSVSPSQLRDNPDEIVAAIRGALGRGVCSADVVAAGGGGG</sequence>
<protein>
    <submittedName>
        <fullName evidence="1">Uncharacterized protein</fullName>
    </submittedName>
</protein>
<gene>
    <name evidence="1" type="ORF">WKI67_17725</name>
</gene>
<accession>A0ACC6PUS3</accession>
<keyword evidence="2" id="KW-1185">Reference proteome</keyword>
<evidence type="ECO:0000313" key="1">
    <source>
        <dbReference type="EMBL" id="MEJ8635223.1"/>
    </source>
</evidence>
<dbReference type="Proteomes" id="UP001377168">
    <property type="component" value="Unassembled WGS sequence"/>
</dbReference>
<organism evidence="1 2">
    <name type="scientific">Streptomyces achmelvichensis</name>
    <dbReference type="NCBI Taxonomy" id="3134111"/>
    <lineage>
        <taxon>Bacteria</taxon>
        <taxon>Bacillati</taxon>
        <taxon>Actinomycetota</taxon>
        <taxon>Actinomycetes</taxon>
        <taxon>Kitasatosporales</taxon>
        <taxon>Streptomycetaceae</taxon>
        <taxon>Streptomyces</taxon>
    </lineage>
</organism>
<comment type="caution">
    <text evidence="1">The sequence shown here is derived from an EMBL/GenBank/DDBJ whole genome shotgun (WGS) entry which is preliminary data.</text>
</comment>
<proteinExistence type="predicted"/>
<evidence type="ECO:0000313" key="2">
    <source>
        <dbReference type="Proteomes" id="UP001377168"/>
    </source>
</evidence>
<reference evidence="1" key="1">
    <citation type="submission" date="2024-03" db="EMBL/GenBank/DDBJ databases">
        <title>Novel Streptomyces species of biotechnological and ecological value are a feature of Machair soil.</title>
        <authorList>
            <person name="Prole J.R."/>
            <person name="Goodfellow M."/>
            <person name="Allenby N."/>
            <person name="Ward A.C."/>
        </authorList>
    </citation>
    <scope>NUCLEOTIDE SEQUENCE</scope>
    <source>
        <strain evidence="1">MS2.AVA.5</strain>
    </source>
</reference>
<dbReference type="EMBL" id="JBBKAJ010000022">
    <property type="protein sequence ID" value="MEJ8635223.1"/>
    <property type="molecule type" value="Genomic_DNA"/>
</dbReference>